<protein>
    <recommendedName>
        <fullName evidence="3">CHAT domain-containing protein</fullName>
    </recommendedName>
</protein>
<reference evidence="1 2" key="1">
    <citation type="journal article" date="2019" name="Int. J. Syst. Evol. Microbiol.">
        <title>The Global Catalogue of Microorganisms (GCM) 10K type strain sequencing project: providing services to taxonomists for standard genome sequencing and annotation.</title>
        <authorList>
            <consortium name="The Broad Institute Genomics Platform"/>
            <consortium name="The Broad Institute Genome Sequencing Center for Infectious Disease"/>
            <person name="Wu L."/>
            <person name="Ma J."/>
        </authorList>
    </citation>
    <scope>NUCLEOTIDE SEQUENCE [LARGE SCALE GENOMIC DNA]</scope>
    <source>
        <strain evidence="1 2">JCM 17504</strain>
    </source>
</reference>
<evidence type="ECO:0000313" key="1">
    <source>
        <dbReference type="EMBL" id="GAA5052388.1"/>
    </source>
</evidence>
<comment type="caution">
    <text evidence="1">The sequence shown here is derived from an EMBL/GenBank/DDBJ whole genome shotgun (WGS) entry which is preliminary data.</text>
</comment>
<dbReference type="Proteomes" id="UP001501729">
    <property type="component" value="Unassembled WGS sequence"/>
</dbReference>
<evidence type="ECO:0000313" key="2">
    <source>
        <dbReference type="Proteomes" id="UP001501729"/>
    </source>
</evidence>
<dbReference type="EMBL" id="BAABKX010000012">
    <property type="protein sequence ID" value="GAA5052388.1"/>
    <property type="molecule type" value="Genomic_DNA"/>
</dbReference>
<keyword evidence="2" id="KW-1185">Reference proteome</keyword>
<evidence type="ECO:0008006" key="3">
    <source>
        <dbReference type="Google" id="ProtNLM"/>
    </source>
</evidence>
<name>A0AAV3UIT8_9EURY</name>
<sequence>MIEYGDKLHIPDELSRPETGIQLELPPSLENVYVAAPLAYYLGAKIVPGDEPRLVTESFERLLIDLPFEQEIEKLLKQVFFLDCLTRTTGYYQIDLYEREQVDLKLDFERLYDMPIAEQLPAYLSIPFERVQPFLPRWPLTAHLSPTPSRVSAIPFVLHDLGFIRIARGSPVSADSIPSFVLESFFETRGDSIQDQSFIRLEASNSLEQAWFADGIPLNATKAIPKAFENKLEQEPTTDAIEIAVVCNEPEMGANENVAEVYQSRESLDLTATTYENLSTSGLRLVLESDVDFLHYIGHIDEDGFRCQDGWLDAETLAEVSIPIFLLNACQSYDQGTALIEAGAVGGIVTFSEVVNDGAAHIGYNVARLLNLGFPLRAALAITQGESIAGGHYLIIGDGSADVVQVEQGVPMLCEIETTDEPIDVLLHSYPSREGKIGTMVYPYVEPNDQYFLTPGSLRTFRLTTEMIQQYPRWHQVPVRKDGNLVWNDPF</sequence>
<dbReference type="GeneID" id="68613541"/>
<organism evidence="1 2">
    <name type="scientific">Haladaptatus pallidirubidus</name>
    <dbReference type="NCBI Taxonomy" id="1008152"/>
    <lineage>
        <taxon>Archaea</taxon>
        <taxon>Methanobacteriati</taxon>
        <taxon>Methanobacteriota</taxon>
        <taxon>Stenosarchaea group</taxon>
        <taxon>Halobacteria</taxon>
        <taxon>Halobacteriales</taxon>
        <taxon>Haladaptataceae</taxon>
        <taxon>Haladaptatus</taxon>
    </lineage>
</organism>
<dbReference type="RefSeq" id="WP_227773355.1">
    <property type="nucleotide sequence ID" value="NZ_BAABKX010000012.1"/>
</dbReference>
<accession>A0AAV3UIT8</accession>
<proteinExistence type="predicted"/>
<gene>
    <name evidence="1" type="ORF">GCM10025751_28520</name>
</gene>
<dbReference type="AlphaFoldDB" id="A0AAV3UIT8"/>